<dbReference type="Proteomes" id="UP000242497">
    <property type="component" value="Unassembled WGS sequence"/>
</dbReference>
<protein>
    <submittedName>
        <fullName evidence="5">NitT/TauT family transport system ATP-binding protein</fullName>
    </submittedName>
</protein>
<dbReference type="InterPro" id="IPR017871">
    <property type="entry name" value="ABC_transporter-like_CS"/>
</dbReference>
<dbReference type="PROSITE" id="PS00211">
    <property type="entry name" value="ABC_TRANSPORTER_1"/>
    <property type="match status" value="1"/>
</dbReference>
<proteinExistence type="predicted"/>
<dbReference type="SUPFAM" id="SSF52540">
    <property type="entry name" value="P-loop containing nucleoside triphosphate hydrolases"/>
    <property type="match status" value="1"/>
</dbReference>
<dbReference type="InterPro" id="IPR027417">
    <property type="entry name" value="P-loop_NTPase"/>
</dbReference>
<dbReference type="PANTHER" id="PTHR42788">
    <property type="entry name" value="TAURINE IMPORT ATP-BINDING PROTEIN-RELATED"/>
    <property type="match status" value="1"/>
</dbReference>
<evidence type="ECO:0000313" key="5">
    <source>
        <dbReference type="EMBL" id="SHK08404.1"/>
    </source>
</evidence>
<dbReference type="Gene3D" id="3.40.50.300">
    <property type="entry name" value="P-loop containing nucleotide triphosphate hydrolases"/>
    <property type="match status" value="1"/>
</dbReference>
<dbReference type="PROSITE" id="PS50893">
    <property type="entry name" value="ABC_TRANSPORTER_2"/>
    <property type="match status" value="1"/>
</dbReference>
<gene>
    <name evidence="5" type="ORF">SAMN02744037_01585</name>
</gene>
<dbReference type="PANTHER" id="PTHR42788:SF21">
    <property type="entry name" value="ABC TRANSPORTER ATP-BINDING PROTEIN"/>
    <property type="match status" value="1"/>
</dbReference>
<dbReference type="Pfam" id="PF00005">
    <property type="entry name" value="ABC_tran"/>
    <property type="match status" value="1"/>
</dbReference>
<dbReference type="SMART" id="SM00382">
    <property type="entry name" value="AAA"/>
    <property type="match status" value="1"/>
</dbReference>
<evidence type="ECO:0000256" key="3">
    <source>
        <dbReference type="ARBA" id="ARBA00022840"/>
    </source>
</evidence>
<dbReference type="InterPro" id="IPR003593">
    <property type="entry name" value="AAA+_ATPase"/>
</dbReference>
<evidence type="ECO:0000256" key="2">
    <source>
        <dbReference type="ARBA" id="ARBA00022741"/>
    </source>
</evidence>
<dbReference type="GO" id="GO:0005524">
    <property type="term" value="F:ATP binding"/>
    <property type="evidence" value="ECO:0007669"/>
    <property type="project" value="UniProtKB-KW"/>
</dbReference>
<dbReference type="InterPro" id="IPR003439">
    <property type="entry name" value="ABC_transporter-like_ATP-bd"/>
</dbReference>
<keyword evidence="3 5" id="KW-0067">ATP-binding</keyword>
<evidence type="ECO:0000313" key="6">
    <source>
        <dbReference type="Proteomes" id="UP000242497"/>
    </source>
</evidence>
<dbReference type="AlphaFoldDB" id="A0A1M6PKH0"/>
<keyword evidence="1" id="KW-0813">Transport</keyword>
<dbReference type="STRING" id="1123349.SAMN02744037_01585"/>
<dbReference type="CDD" id="cd03293">
    <property type="entry name" value="ABC_NrtD_SsuB_transporters"/>
    <property type="match status" value="1"/>
</dbReference>
<keyword evidence="2" id="KW-0547">Nucleotide-binding</keyword>
<accession>A0A1M6PKH0</accession>
<keyword evidence="6" id="KW-1185">Reference proteome</keyword>
<sequence length="251" mass="28658">MKPIVQIKDLSMNYYTLEGELEVLRDINLTLEEGKILALVGPSGCGKSTIMNILSGLIKPTKGDIIINGKMGYMFQRDHLLEWRTIMNNIKIGLEIQKKLTNEALEKIERLLKLYGLWEFRNNYPRELSGGMRQRVALIRTLAINPDILLLDEAFSALDYQTRLLVCDDITKIIKKENKTTIIVTHDIAEAISMADKIAVLSKRPATIKNIHDISLTVKGEKTPLSSREAPEFKDYFNTIWKELDIDEKLL</sequence>
<feature type="domain" description="ABC transporter" evidence="4">
    <location>
        <begin position="5"/>
        <end position="228"/>
    </location>
</feature>
<dbReference type="EMBL" id="FRAE01000032">
    <property type="protein sequence ID" value="SHK08404.1"/>
    <property type="molecule type" value="Genomic_DNA"/>
</dbReference>
<dbReference type="RefSeq" id="WP_242939099.1">
    <property type="nucleotide sequence ID" value="NZ_FRAE01000032.1"/>
</dbReference>
<evidence type="ECO:0000259" key="4">
    <source>
        <dbReference type="PROSITE" id="PS50893"/>
    </source>
</evidence>
<name>A0A1M6PKH0_9FIRM</name>
<evidence type="ECO:0000256" key="1">
    <source>
        <dbReference type="ARBA" id="ARBA00022448"/>
    </source>
</evidence>
<dbReference type="InterPro" id="IPR050166">
    <property type="entry name" value="ABC_transporter_ATP-bind"/>
</dbReference>
<organism evidence="5 6">
    <name type="scientific">Tepidibacter formicigenes DSM 15518</name>
    <dbReference type="NCBI Taxonomy" id="1123349"/>
    <lineage>
        <taxon>Bacteria</taxon>
        <taxon>Bacillati</taxon>
        <taxon>Bacillota</taxon>
        <taxon>Clostridia</taxon>
        <taxon>Peptostreptococcales</taxon>
        <taxon>Peptostreptococcaceae</taxon>
        <taxon>Tepidibacter</taxon>
    </lineage>
</organism>
<reference evidence="6" key="1">
    <citation type="submission" date="2016-11" db="EMBL/GenBank/DDBJ databases">
        <authorList>
            <person name="Varghese N."/>
            <person name="Submissions S."/>
        </authorList>
    </citation>
    <scope>NUCLEOTIDE SEQUENCE [LARGE SCALE GENOMIC DNA]</scope>
    <source>
        <strain evidence="6">DSM 15518</strain>
    </source>
</reference>
<dbReference type="GO" id="GO:0016887">
    <property type="term" value="F:ATP hydrolysis activity"/>
    <property type="evidence" value="ECO:0007669"/>
    <property type="project" value="InterPro"/>
</dbReference>